<name>A0A8S1Q3Q2_PARPR</name>
<accession>A0A8S1Q3Q2</accession>
<keyword evidence="1" id="KW-0472">Membrane</keyword>
<protein>
    <recommendedName>
        <fullName evidence="4">Transmembrane protein</fullName>
    </recommendedName>
</protein>
<keyword evidence="1" id="KW-0812">Transmembrane</keyword>
<dbReference type="EMBL" id="CAJJDM010000145">
    <property type="protein sequence ID" value="CAD8109774.1"/>
    <property type="molecule type" value="Genomic_DNA"/>
</dbReference>
<keyword evidence="3" id="KW-1185">Reference proteome</keyword>
<evidence type="ECO:0000313" key="2">
    <source>
        <dbReference type="EMBL" id="CAD8109774.1"/>
    </source>
</evidence>
<keyword evidence="1" id="KW-1133">Transmembrane helix</keyword>
<organism evidence="2 3">
    <name type="scientific">Paramecium primaurelia</name>
    <dbReference type="NCBI Taxonomy" id="5886"/>
    <lineage>
        <taxon>Eukaryota</taxon>
        <taxon>Sar</taxon>
        <taxon>Alveolata</taxon>
        <taxon>Ciliophora</taxon>
        <taxon>Intramacronucleata</taxon>
        <taxon>Oligohymenophorea</taxon>
        <taxon>Peniculida</taxon>
        <taxon>Parameciidae</taxon>
        <taxon>Paramecium</taxon>
    </lineage>
</organism>
<evidence type="ECO:0000256" key="1">
    <source>
        <dbReference type="SAM" id="Phobius"/>
    </source>
</evidence>
<sequence length="86" mass="10646">MNSKFHSTLIMIAIYKAIFILFIPYHAYQFHFLQYFNQLDQKLKNNQYNILYKLFCWCNFEQMLIEIYNQKLMINQIFVDCQLCLQ</sequence>
<evidence type="ECO:0008006" key="4">
    <source>
        <dbReference type="Google" id="ProtNLM"/>
    </source>
</evidence>
<dbReference type="AlphaFoldDB" id="A0A8S1Q3Q2"/>
<dbReference type="Proteomes" id="UP000688137">
    <property type="component" value="Unassembled WGS sequence"/>
</dbReference>
<comment type="caution">
    <text evidence="2">The sequence shown here is derived from an EMBL/GenBank/DDBJ whole genome shotgun (WGS) entry which is preliminary data.</text>
</comment>
<feature type="transmembrane region" description="Helical" evidence="1">
    <location>
        <begin position="6"/>
        <end position="28"/>
    </location>
</feature>
<reference evidence="2" key="1">
    <citation type="submission" date="2021-01" db="EMBL/GenBank/DDBJ databases">
        <authorList>
            <consortium name="Genoscope - CEA"/>
            <person name="William W."/>
        </authorList>
    </citation>
    <scope>NUCLEOTIDE SEQUENCE</scope>
</reference>
<gene>
    <name evidence="2" type="ORF">PPRIM_AZ9-3.1.T1410156</name>
</gene>
<evidence type="ECO:0000313" key="3">
    <source>
        <dbReference type="Proteomes" id="UP000688137"/>
    </source>
</evidence>
<proteinExistence type="predicted"/>